<organism evidence="1">
    <name type="scientific">Arundo donax</name>
    <name type="common">Giant reed</name>
    <name type="synonym">Donax arundinaceus</name>
    <dbReference type="NCBI Taxonomy" id="35708"/>
    <lineage>
        <taxon>Eukaryota</taxon>
        <taxon>Viridiplantae</taxon>
        <taxon>Streptophyta</taxon>
        <taxon>Embryophyta</taxon>
        <taxon>Tracheophyta</taxon>
        <taxon>Spermatophyta</taxon>
        <taxon>Magnoliopsida</taxon>
        <taxon>Liliopsida</taxon>
        <taxon>Poales</taxon>
        <taxon>Poaceae</taxon>
        <taxon>PACMAD clade</taxon>
        <taxon>Arundinoideae</taxon>
        <taxon>Arundineae</taxon>
        <taxon>Arundo</taxon>
    </lineage>
</organism>
<dbReference type="EMBL" id="GBRH01264555">
    <property type="protein sequence ID" value="JAD33340.1"/>
    <property type="molecule type" value="Transcribed_RNA"/>
</dbReference>
<reference evidence="1" key="2">
    <citation type="journal article" date="2015" name="Data Brief">
        <title>Shoot transcriptome of the giant reed, Arundo donax.</title>
        <authorList>
            <person name="Barrero R.A."/>
            <person name="Guerrero F.D."/>
            <person name="Moolhuijzen P."/>
            <person name="Goolsby J.A."/>
            <person name="Tidwell J."/>
            <person name="Bellgard S.E."/>
            <person name="Bellgard M.I."/>
        </authorList>
    </citation>
    <scope>NUCLEOTIDE SEQUENCE</scope>
    <source>
        <tissue evidence="1">Shoot tissue taken approximately 20 cm above the soil surface</tissue>
    </source>
</reference>
<accession>A0A0A8Z9D5</accession>
<evidence type="ECO:0000313" key="1">
    <source>
        <dbReference type="EMBL" id="JAD33340.1"/>
    </source>
</evidence>
<sequence>MCVKRLEILEFVDCK</sequence>
<protein>
    <submittedName>
        <fullName evidence="1">Uncharacterized protein</fullName>
    </submittedName>
</protein>
<reference evidence="1" key="1">
    <citation type="submission" date="2014-09" db="EMBL/GenBank/DDBJ databases">
        <authorList>
            <person name="Magalhaes I.L.F."/>
            <person name="Oliveira U."/>
            <person name="Santos F.R."/>
            <person name="Vidigal T.H.D.A."/>
            <person name="Brescovit A.D."/>
            <person name="Santos A.J."/>
        </authorList>
    </citation>
    <scope>NUCLEOTIDE SEQUENCE</scope>
    <source>
        <tissue evidence="1">Shoot tissue taken approximately 20 cm above the soil surface</tissue>
    </source>
</reference>
<name>A0A0A8Z9D5_ARUDO</name>
<proteinExistence type="predicted"/>